<sequence length="465" mass="53456">MTRGSSLTFIPIALTLNRERSEDLKGHRRRRRPSSLFLSPIFKGEICRSCRVLHGARSNLQETEKRQENCKVTSVSDTLDCQHFSFCDGCLLAQSLTTPPCSKKIEEYFWKQKVRVLFHSDTPVHGWRSVARLAVRRDDKGRTRIGLFKEDSHSVVEIPHCRVHHPLINGEMETVKKAMKETGVSGYDEDREEGQLRYIQMSVEHRSQTLQAAFVWHAPRLKEAGPLCKRFMRSLERSSSKFHSLWLNFNTSRGNRIFNFDQSSWLLYSGKRYALESIGGVNIYFPPYVFRQSNIEMLKELVKEISKYIEPRTKVLEFYAGVGAIGIPVAYLSGAELVGACELNGLSKEAYLKATWALTPSQRHNAEFFIGTAAAHRDKLRFSEVIIVDPPRSGMDYALAARLSSVRDNDIIKRIIYVSCKFESLQRDLEIIQRNGKWTLRKAEAFLFFPGTDHWELLCVLDRKV</sequence>
<feature type="binding site" evidence="4">
    <location>
        <position position="342"/>
    </location>
    <ligand>
        <name>S-adenosyl-L-methionine</name>
        <dbReference type="ChEBI" id="CHEBI:59789"/>
    </ligand>
</feature>
<proteinExistence type="inferred from homology"/>
<dbReference type="PANTHER" id="PTHR47548:SF1">
    <property type="entry name" value="S-ADENOSYL-L-METHIONINE-DEPENDENT METHYLTRANSFERASES SUPERFAMILY PROTEIN"/>
    <property type="match status" value="1"/>
</dbReference>
<evidence type="ECO:0000256" key="2">
    <source>
        <dbReference type="ARBA" id="ARBA00022679"/>
    </source>
</evidence>
<evidence type="ECO:0000256" key="3">
    <source>
        <dbReference type="ARBA" id="ARBA00022691"/>
    </source>
</evidence>
<keyword evidence="6" id="KW-1185">Reference proteome</keyword>
<dbReference type="PANTHER" id="PTHR47548">
    <property type="entry name" value="BNAA06G32370D PROTEIN"/>
    <property type="match status" value="1"/>
</dbReference>
<dbReference type="Pfam" id="PF05958">
    <property type="entry name" value="tRNA_U5-meth_tr"/>
    <property type="match status" value="1"/>
</dbReference>
<dbReference type="OMA" id="SGCSHEW"/>
<evidence type="ECO:0000313" key="5">
    <source>
        <dbReference type="EMBL" id="EME31268.1"/>
    </source>
</evidence>
<dbReference type="Gene3D" id="2.40.50.1070">
    <property type="match status" value="1"/>
</dbReference>
<organism evidence="5 6">
    <name type="scientific">Galdieria sulphuraria</name>
    <name type="common">Red alga</name>
    <dbReference type="NCBI Taxonomy" id="130081"/>
    <lineage>
        <taxon>Eukaryota</taxon>
        <taxon>Rhodophyta</taxon>
        <taxon>Bangiophyceae</taxon>
        <taxon>Galdieriales</taxon>
        <taxon>Galdieriaceae</taxon>
        <taxon>Galdieria</taxon>
    </lineage>
</organism>
<keyword evidence="3 4" id="KW-0949">S-adenosyl-L-methionine</keyword>
<evidence type="ECO:0000313" key="6">
    <source>
        <dbReference type="Proteomes" id="UP000030680"/>
    </source>
</evidence>
<evidence type="ECO:0000256" key="4">
    <source>
        <dbReference type="PROSITE-ProRule" id="PRU01024"/>
    </source>
</evidence>
<dbReference type="GO" id="GO:0006396">
    <property type="term" value="P:RNA processing"/>
    <property type="evidence" value="ECO:0007669"/>
    <property type="project" value="InterPro"/>
</dbReference>
<gene>
    <name evidence="5" type="ORF">Gasu_15080</name>
</gene>
<dbReference type="InterPro" id="IPR029063">
    <property type="entry name" value="SAM-dependent_MTases_sf"/>
</dbReference>
<dbReference type="PROSITE" id="PS51687">
    <property type="entry name" value="SAM_MT_RNA_M5U"/>
    <property type="match status" value="1"/>
</dbReference>
<reference evidence="6" key="1">
    <citation type="journal article" date="2013" name="Science">
        <title>Gene transfer from bacteria and archaea facilitated evolution of an extremophilic eukaryote.</title>
        <authorList>
            <person name="Schonknecht G."/>
            <person name="Chen W.H."/>
            <person name="Ternes C.M."/>
            <person name="Barbier G.G."/>
            <person name="Shrestha R.P."/>
            <person name="Stanke M."/>
            <person name="Brautigam A."/>
            <person name="Baker B.J."/>
            <person name="Banfield J.F."/>
            <person name="Garavito R.M."/>
            <person name="Carr K."/>
            <person name="Wilkerson C."/>
            <person name="Rensing S.A."/>
            <person name="Gagneul D."/>
            <person name="Dickenson N.E."/>
            <person name="Oesterhelt C."/>
            <person name="Lercher M.J."/>
            <person name="Weber A.P."/>
        </authorList>
    </citation>
    <scope>NUCLEOTIDE SEQUENCE [LARGE SCALE GENOMIC DNA]</scope>
    <source>
        <strain evidence="6">074W</strain>
    </source>
</reference>
<dbReference type="EMBL" id="KB454493">
    <property type="protein sequence ID" value="EME31268.1"/>
    <property type="molecule type" value="Genomic_DNA"/>
</dbReference>
<dbReference type="Gene3D" id="3.40.50.150">
    <property type="entry name" value="Vaccinia Virus protein VP39"/>
    <property type="match status" value="1"/>
</dbReference>
<comment type="similarity">
    <text evidence="4">Belongs to the class I-like SAM-binding methyltransferase superfamily. RNA M5U methyltransferase family.</text>
</comment>
<feature type="binding site" evidence="4">
    <location>
        <position position="319"/>
    </location>
    <ligand>
        <name>S-adenosyl-L-methionine</name>
        <dbReference type="ChEBI" id="CHEBI:59789"/>
    </ligand>
</feature>
<name>M2Y5N0_GALSU</name>
<dbReference type="STRING" id="130081.M2Y5N0"/>
<dbReference type="InterPro" id="IPR053304">
    <property type="entry name" value="RNA_M5U_MTase"/>
</dbReference>
<feature type="binding site" evidence="4">
    <location>
        <position position="389"/>
    </location>
    <ligand>
        <name>S-adenosyl-L-methionine</name>
        <dbReference type="ChEBI" id="CHEBI:59789"/>
    </ligand>
</feature>
<dbReference type="eggNOG" id="ENOG502QTKF">
    <property type="taxonomic scope" value="Eukaryota"/>
</dbReference>
<dbReference type="KEGG" id="gsl:Gasu_15080"/>
<dbReference type="GO" id="GO:0032259">
    <property type="term" value="P:methylation"/>
    <property type="evidence" value="ECO:0007669"/>
    <property type="project" value="UniProtKB-KW"/>
</dbReference>
<dbReference type="SUPFAM" id="SSF53335">
    <property type="entry name" value="S-adenosyl-L-methionine-dependent methyltransferases"/>
    <property type="match status" value="1"/>
</dbReference>
<dbReference type="InterPro" id="IPR010280">
    <property type="entry name" value="U5_MeTrfase_fam"/>
</dbReference>
<feature type="active site" description="Nucleophile" evidence="4">
    <location>
        <position position="420"/>
    </location>
</feature>
<keyword evidence="1 4" id="KW-0489">Methyltransferase</keyword>
<evidence type="ECO:0000256" key="1">
    <source>
        <dbReference type="ARBA" id="ARBA00022603"/>
    </source>
</evidence>
<dbReference type="GeneID" id="17089928"/>
<accession>M2Y5N0</accession>
<dbReference type="AlphaFoldDB" id="M2Y5N0"/>
<keyword evidence="2 4" id="KW-0808">Transferase</keyword>
<dbReference type="Gramene" id="EME31268">
    <property type="protein sequence ID" value="EME31268"/>
    <property type="gene ID" value="Gasu_15080"/>
</dbReference>
<dbReference type="GO" id="GO:0008173">
    <property type="term" value="F:RNA methyltransferase activity"/>
    <property type="evidence" value="ECO:0007669"/>
    <property type="project" value="InterPro"/>
</dbReference>
<dbReference type="RefSeq" id="XP_005707788.1">
    <property type="nucleotide sequence ID" value="XM_005707731.1"/>
</dbReference>
<dbReference type="OrthoDB" id="10250660at2759"/>
<feature type="binding site" evidence="4">
    <location>
        <position position="292"/>
    </location>
    <ligand>
        <name>S-adenosyl-L-methionine</name>
        <dbReference type="ChEBI" id="CHEBI:59789"/>
    </ligand>
</feature>
<protein>
    <submittedName>
        <fullName evidence="5">RNA methyltransferase</fullName>
    </submittedName>
</protein>
<dbReference type="Proteomes" id="UP000030680">
    <property type="component" value="Unassembled WGS sequence"/>
</dbReference>